<evidence type="ECO:0008006" key="3">
    <source>
        <dbReference type="Google" id="ProtNLM"/>
    </source>
</evidence>
<evidence type="ECO:0000313" key="2">
    <source>
        <dbReference type="Proteomes" id="UP000294299"/>
    </source>
</evidence>
<gene>
    <name evidence="1" type="ORF">NFRAN_2368</name>
</gene>
<protein>
    <recommendedName>
        <fullName evidence="3">DUF393 domain-containing protein</fullName>
    </recommendedName>
</protein>
<dbReference type="OrthoDB" id="6714at2157"/>
<reference evidence="1 2" key="1">
    <citation type="submission" date="2019-02" db="EMBL/GenBank/DDBJ databases">
        <authorList>
            <person name="Lehtovirta-Morley E L."/>
        </authorList>
    </citation>
    <scope>NUCLEOTIDE SEQUENCE [LARGE SCALE GENOMIC DNA]</scope>
    <source>
        <strain evidence="1">NFRAN1</strain>
    </source>
</reference>
<accession>A0A484IC72</accession>
<organism evidence="1 2">
    <name type="scientific">Candidatus Nitrosocosmicus franklandianus</name>
    <dbReference type="NCBI Taxonomy" id="1798806"/>
    <lineage>
        <taxon>Archaea</taxon>
        <taxon>Nitrososphaerota</taxon>
        <taxon>Nitrososphaeria</taxon>
        <taxon>Nitrososphaerales</taxon>
        <taxon>Nitrososphaeraceae</taxon>
        <taxon>Candidatus Nitrosocosmicus</taxon>
    </lineage>
</organism>
<dbReference type="EMBL" id="LR216287">
    <property type="protein sequence ID" value="VFJ14690.1"/>
    <property type="molecule type" value="Genomic_DNA"/>
</dbReference>
<evidence type="ECO:0000313" key="1">
    <source>
        <dbReference type="EMBL" id="VFJ14690.1"/>
    </source>
</evidence>
<proteinExistence type="predicted"/>
<dbReference type="Proteomes" id="UP000294299">
    <property type="component" value="Chromosome NFRAN"/>
</dbReference>
<sequence length="150" mass="17703">MSETEFHFPTLIYDNYCSSCSKFAMAIYHISRKRIEIMGHYDTERSTRLKNSVFKNYHKDPTRMFWYVKEDRAYASRSGLLQILRDLPKMILGISKYSQATLVDQKCSKACYIGNNFYSQYGCGDDPRSISKRIKYLLKNSDSLRWSLQE</sequence>
<dbReference type="KEGG" id="nfn:NFRAN_2368"/>
<dbReference type="RefSeq" id="WP_134484825.1">
    <property type="nucleotide sequence ID" value="NZ_LR216287.1"/>
</dbReference>
<name>A0A484IC72_9ARCH</name>
<keyword evidence="2" id="KW-1185">Reference proteome</keyword>
<dbReference type="GeneID" id="39421582"/>
<dbReference type="AlphaFoldDB" id="A0A484IC72"/>